<name>M0MS02_9EURY</name>
<sequence length="113" mass="12784">MMAIAAFELYLNFYIDSSGREWPWVVVGFVSCVLIAGPIAKSSIGRLLEKWFREIGIGGRALLIVLFAIGWYLVVSTFNIPVDPVTSASNGIFLWVLLFVPFQFIYTARFREN</sequence>
<accession>M0MS02</accession>
<keyword evidence="1" id="KW-1133">Transmembrane helix</keyword>
<gene>
    <name evidence="2" type="ORF">C451_20502</name>
</gene>
<dbReference type="AlphaFoldDB" id="M0MS02"/>
<evidence type="ECO:0000313" key="2">
    <source>
        <dbReference type="EMBL" id="EMA48406.1"/>
    </source>
</evidence>
<feature type="transmembrane region" description="Helical" evidence="1">
    <location>
        <begin position="22"/>
        <end position="40"/>
    </location>
</feature>
<proteinExistence type="predicted"/>
<protein>
    <submittedName>
        <fullName evidence="2">Uncharacterized protein</fullName>
    </submittedName>
</protein>
<organism evidence="2 3">
    <name type="scientific">Halococcus thailandensis JCM 13552</name>
    <dbReference type="NCBI Taxonomy" id="1227457"/>
    <lineage>
        <taxon>Archaea</taxon>
        <taxon>Methanobacteriati</taxon>
        <taxon>Methanobacteriota</taxon>
        <taxon>Stenosarchaea group</taxon>
        <taxon>Halobacteria</taxon>
        <taxon>Halobacteriales</taxon>
        <taxon>Halococcaceae</taxon>
        <taxon>Halococcus</taxon>
    </lineage>
</organism>
<keyword evidence="3" id="KW-1185">Reference proteome</keyword>
<dbReference type="EMBL" id="AOMF01000193">
    <property type="protein sequence ID" value="EMA48406.1"/>
    <property type="molecule type" value="Genomic_DNA"/>
</dbReference>
<dbReference type="Proteomes" id="UP000011680">
    <property type="component" value="Unassembled WGS sequence"/>
</dbReference>
<keyword evidence="1" id="KW-0812">Transmembrane</keyword>
<keyword evidence="1" id="KW-0472">Membrane</keyword>
<feature type="transmembrane region" description="Helical" evidence="1">
    <location>
        <begin position="61"/>
        <end position="80"/>
    </location>
</feature>
<evidence type="ECO:0000256" key="1">
    <source>
        <dbReference type="SAM" id="Phobius"/>
    </source>
</evidence>
<feature type="transmembrane region" description="Helical" evidence="1">
    <location>
        <begin position="92"/>
        <end position="110"/>
    </location>
</feature>
<evidence type="ECO:0000313" key="3">
    <source>
        <dbReference type="Proteomes" id="UP000011680"/>
    </source>
</evidence>
<dbReference type="eggNOG" id="arCOG13460">
    <property type="taxonomic scope" value="Archaea"/>
</dbReference>
<reference evidence="2 3" key="1">
    <citation type="journal article" date="2014" name="PLoS Genet.">
        <title>Phylogenetically driven sequencing of extremely halophilic archaea reveals strategies for static and dynamic osmo-response.</title>
        <authorList>
            <person name="Becker E.A."/>
            <person name="Seitzer P.M."/>
            <person name="Tritt A."/>
            <person name="Larsen D."/>
            <person name="Krusor M."/>
            <person name="Yao A.I."/>
            <person name="Wu D."/>
            <person name="Madern D."/>
            <person name="Eisen J.A."/>
            <person name="Darling A.E."/>
            <person name="Facciotti M.T."/>
        </authorList>
    </citation>
    <scope>NUCLEOTIDE SEQUENCE [LARGE SCALE GENOMIC DNA]</scope>
    <source>
        <strain evidence="2 3">JCM 13552</strain>
    </source>
</reference>
<comment type="caution">
    <text evidence="2">The sequence shown here is derived from an EMBL/GenBank/DDBJ whole genome shotgun (WGS) entry which is preliminary data.</text>
</comment>